<organism evidence="1 2">
    <name type="scientific">Solanum verrucosum</name>
    <dbReference type="NCBI Taxonomy" id="315347"/>
    <lineage>
        <taxon>Eukaryota</taxon>
        <taxon>Viridiplantae</taxon>
        <taxon>Streptophyta</taxon>
        <taxon>Embryophyta</taxon>
        <taxon>Tracheophyta</taxon>
        <taxon>Spermatophyta</taxon>
        <taxon>Magnoliopsida</taxon>
        <taxon>eudicotyledons</taxon>
        <taxon>Gunneridae</taxon>
        <taxon>Pentapetalae</taxon>
        <taxon>asterids</taxon>
        <taxon>lamiids</taxon>
        <taxon>Solanales</taxon>
        <taxon>Solanaceae</taxon>
        <taxon>Solanoideae</taxon>
        <taxon>Solaneae</taxon>
        <taxon>Solanum</taxon>
    </lineage>
</organism>
<reference evidence="1" key="1">
    <citation type="submission" date="2023-08" db="EMBL/GenBank/DDBJ databases">
        <title>A de novo genome assembly of Solanum verrucosum Schlechtendal, a Mexican diploid species geographically isolated from the other diploid A-genome species in potato relatives.</title>
        <authorList>
            <person name="Hosaka K."/>
        </authorList>
    </citation>
    <scope>NUCLEOTIDE SEQUENCE</scope>
    <source>
        <tissue evidence="1">Young leaves</tissue>
    </source>
</reference>
<evidence type="ECO:0000313" key="2">
    <source>
        <dbReference type="Proteomes" id="UP001234989"/>
    </source>
</evidence>
<protein>
    <submittedName>
        <fullName evidence="1">Uncharacterized protein</fullName>
    </submittedName>
</protein>
<accession>A0AAF0V4W6</accession>
<dbReference type="EMBL" id="CP133623">
    <property type="protein sequence ID" value="WMV58570.1"/>
    <property type="molecule type" value="Genomic_DNA"/>
</dbReference>
<gene>
    <name evidence="1" type="ORF">MTR67_051955</name>
</gene>
<dbReference type="AlphaFoldDB" id="A0AAF0V4W6"/>
<evidence type="ECO:0000313" key="1">
    <source>
        <dbReference type="EMBL" id="WMV58570.1"/>
    </source>
</evidence>
<sequence>MEECSPYQSEVHHLASRFLLCESGYGNHMHFFLHCKVTEQVLQQQTEAIGRLGNVLKRDIRDVEIIMAEETEMMED</sequence>
<name>A0AAF0V4W6_SOLVR</name>
<proteinExistence type="predicted"/>
<keyword evidence="2" id="KW-1185">Reference proteome</keyword>
<dbReference type="Proteomes" id="UP001234989">
    <property type="component" value="Chromosome 12"/>
</dbReference>